<keyword evidence="1" id="KW-0472">Membrane</keyword>
<accession>A0A4Z2GJ47</accession>
<keyword evidence="1" id="KW-0812">Transmembrane</keyword>
<comment type="caution">
    <text evidence="2">The sequence shown here is derived from an EMBL/GenBank/DDBJ whole genome shotgun (WGS) entry which is preliminary data.</text>
</comment>
<sequence length="118" mass="12777">MWASVTPVRSHSSARRAWRGGVHQAMWKIAATGVLIGLLVVLVVVMATHTITTTTTLQRRLNTPFIAQAPGSGRESAEGVMGQRTHTVLAIVVRSTREGGSMEVYGALQVHSNLYVRL</sequence>
<proteinExistence type="predicted"/>
<evidence type="ECO:0000313" key="3">
    <source>
        <dbReference type="Proteomes" id="UP000314294"/>
    </source>
</evidence>
<feature type="transmembrane region" description="Helical" evidence="1">
    <location>
        <begin position="25"/>
        <end position="47"/>
    </location>
</feature>
<protein>
    <submittedName>
        <fullName evidence="2">Uncharacterized protein</fullName>
    </submittedName>
</protein>
<dbReference type="Proteomes" id="UP000314294">
    <property type="component" value="Unassembled WGS sequence"/>
</dbReference>
<name>A0A4Z2GJ47_9TELE</name>
<evidence type="ECO:0000256" key="1">
    <source>
        <dbReference type="SAM" id="Phobius"/>
    </source>
</evidence>
<reference evidence="2 3" key="1">
    <citation type="submission" date="2019-03" db="EMBL/GenBank/DDBJ databases">
        <title>First draft genome of Liparis tanakae, snailfish: a comprehensive survey of snailfish specific genes.</title>
        <authorList>
            <person name="Kim W."/>
            <person name="Song I."/>
            <person name="Jeong J.-H."/>
            <person name="Kim D."/>
            <person name="Kim S."/>
            <person name="Ryu S."/>
            <person name="Song J.Y."/>
            <person name="Lee S.K."/>
        </authorList>
    </citation>
    <scope>NUCLEOTIDE SEQUENCE [LARGE SCALE GENOMIC DNA]</scope>
    <source>
        <tissue evidence="2">Muscle</tissue>
    </source>
</reference>
<gene>
    <name evidence="2" type="ORF">EYF80_036290</name>
</gene>
<keyword evidence="3" id="KW-1185">Reference proteome</keyword>
<organism evidence="2 3">
    <name type="scientific">Liparis tanakae</name>
    <name type="common">Tanaka's snailfish</name>
    <dbReference type="NCBI Taxonomy" id="230148"/>
    <lineage>
        <taxon>Eukaryota</taxon>
        <taxon>Metazoa</taxon>
        <taxon>Chordata</taxon>
        <taxon>Craniata</taxon>
        <taxon>Vertebrata</taxon>
        <taxon>Euteleostomi</taxon>
        <taxon>Actinopterygii</taxon>
        <taxon>Neopterygii</taxon>
        <taxon>Teleostei</taxon>
        <taxon>Neoteleostei</taxon>
        <taxon>Acanthomorphata</taxon>
        <taxon>Eupercaria</taxon>
        <taxon>Perciformes</taxon>
        <taxon>Cottioidei</taxon>
        <taxon>Cottales</taxon>
        <taxon>Liparidae</taxon>
        <taxon>Liparis</taxon>
    </lineage>
</organism>
<dbReference type="AlphaFoldDB" id="A0A4Z2GJ47"/>
<keyword evidence="1" id="KW-1133">Transmembrane helix</keyword>
<dbReference type="EMBL" id="SRLO01000514">
    <property type="protein sequence ID" value="TNN53517.1"/>
    <property type="molecule type" value="Genomic_DNA"/>
</dbReference>
<evidence type="ECO:0000313" key="2">
    <source>
        <dbReference type="EMBL" id="TNN53517.1"/>
    </source>
</evidence>